<dbReference type="EMBL" id="JBHSBH010000004">
    <property type="protein sequence ID" value="MFC3995225.1"/>
    <property type="molecule type" value="Genomic_DNA"/>
</dbReference>
<comment type="caution">
    <text evidence="2">The sequence shown here is derived from an EMBL/GenBank/DDBJ whole genome shotgun (WGS) entry which is preliminary data.</text>
</comment>
<evidence type="ECO:0000256" key="1">
    <source>
        <dbReference type="SAM" id="Phobius"/>
    </source>
</evidence>
<keyword evidence="3" id="KW-1185">Reference proteome</keyword>
<reference evidence="3" key="1">
    <citation type="journal article" date="2019" name="Int. J. Syst. Evol. Microbiol.">
        <title>The Global Catalogue of Microorganisms (GCM) 10K type strain sequencing project: providing services to taxonomists for standard genome sequencing and annotation.</title>
        <authorList>
            <consortium name="The Broad Institute Genomics Platform"/>
            <consortium name="The Broad Institute Genome Sequencing Center for Infectious Disease"/>
            <person name="Wu L."/>
            <person name="Ma J."/>
        </authorList>
    </citation>
    <scope>NUCLEOTIDE SEQUENCE [LARGE SCALE GENOMIC DNA]</scope>
    <source>
        <strain evidence="3">TBRC 1826</strain>
    </source>
</reference>
<proteinExistence type="predicted"/>
<keyword evidence="1" id="KW-0812">Transmembrane</keyword>
<protein>
    <submittedName>
        <fullName evidence="2">Uncharacterized protein</fullName>
    </submittedName>
</protein>
<feature type="transmembrane region" description="Helical" evidence="1">
    <location>
        <begin position="185"/>
        <end position="206"/>
    </location>
</feature>
<evidence type="ECO:0000313" key="3">
    <source>
        <dbReference type="Proteomes" id="UP001595847"/>
    </source>
</evidence>
<accession>A0ABV8FGH2</accession>
<evidence type="ECO:0000313" key="2">
    <source>
        <dbReference type="EMBL" id="MFC3995225.1"/>
    </source>
</evidence>
<keyword evidence="1" id="KW-1133">Transmembrane helix</keyword>
<keyword evidence="1" id="KW-0472">Membrane</keyword>
<gene>
    <name evidence="2" type="ORF">ACFOVU_04830</name>
</gene>
<dbReference type="Proteomes" id="UP001595847">
    <property type="component" value="Unassembled WGS sequence"/>
</dbReference>
<organism evidence="2 3">
    <name type="scientific">Nocardiopsis sediminis</name>
    <dbReference type="NCBI Taxonomy" id="1778267"/>
    <lineage>
        <taxon>Bacteria</taxon>
        <taxon>Bacillati</taxon>
        <taxon>Actinomycetota</taxon>
        <taxon>Actinomycetes</taxon>
        <taxon>Streptosporangiales</taxon>
        <taxon>Nocardiopsidaceae</taxon>
        <taxon>Nocardiopsis</taxon>
    </lineage>
</organism>
<name>A0ABV8FGH2_9ACTN</name>
<sequence>MTAPNITLPATTAAAGTDSVQNGNLKASYFWDDGSGINGDTGAPASGEPMQEGLAASPSWPLGTEGYVEYNGKKEKFFIGDRGPGDPAGDCNVLLDLDGKTFAKLTGEKWNDSDLTVTGDKGHIDVDYTITKWGDGNGTEGAPQPMGTDTKCTDAVSGNGGGSGTSAAVGIQSGVPGTGITGTDLPMAASAVTAAVLPVLALAVIVTKLRRPALAKASDEAGDRAPSLRERLARVRDEYMR</sequence>
<dbReference type="RefSeq" id="WP_378530156.1">
    <property type="nucleotide sequence ID" value="NZ_JBHSBH010000004.1"/>
</dbReference>